<dbReference type="InterPro" id="IPR002893">
    <property type="entry name" value="Znf_MYND"/>
</dbReference>
<keyword evidence="3" id="KW-0862">Zinc</keyword>
<evidence type="ECO:0000256" key="5">
    <source>
        <dbReference type="SAM" id="MobiDB-lite"/>
    </source>
</evidence>
<accession>A0A835WMQ1</accession>
<evidence type="ECO:0000256" key="4">
    <source>
        <dbReference type="PROSITE-ProRule" id="PRU00134"/>
    </source>
</evidence>
<feature type="region of interest" description="Disordered" evidence="5">
    <location>
        <begin position="179"/>
        <end position="216"/>
    </location>
</feature>
<feature type="compositionally biased region" description="Low complexity" evidence="5">
    <location>
        <begin position="184"/>
        <end position="200"/>
    </location>
</feature>
<keyword evidence="1" id="KW-0479">Metal-binding</keyword>
<organism evidence="7 8">
    <name type="scientific">Chlamydomonas schloesseri</name>
    <dbReference type="NCBI Taxonomy" id="2026947"/>
    <lineage>
        <taxon>Eukaryota</taxon>
        <taxon>Viridiplantae</taxon>
        <taxon>Chlorophyta</taxon>
        <taxon>core chlorophytes</taxon>
        <taxon>Chlorophyceae</taxon>
        <taxon>CS clade</taxon>
        <taxon>Chlamydomonadales</taxon>
        <taxon>Chlamydomonadaceae</taxon>
        <taxon>Chlamydomonas</taxon>
    </lineage>
</organism>
<comment type="caution">
    <text evidence="7">The sequence shown here is derived from an EMBL/GenBank/DDBJ whole genome shotgun (WGS) entry which is preliminary data.</text>
</comment>
<reference evidence="7" key="1">
    <citation type="journal article" date="2020" name="bioRxiv">
        <title>Comparative genomics of Chlamydomonas.</title>
        <authorList>
            <person name="Craig R.J."/>
            <person name="Hasan A.R."/>
            <person name="Ness R.W."/>
            <person name="Keightley P.D."/>
        </authorList>
    </citation>
    <scope>NUCLEOTIDE SEQUENCE</scope>
    <source>
        <strain evidence="7">CCAP 11/173</strain>
    </source>
</reference>
<proteinExistence type="predicted"/>
<dbReference type="EMBL" id="JAEHOD010000014">
    <property type="protein sequence ID" value="KAG2449520.1"/>
    <property type="molecule type" value="Genomic_DNA"/>
</dbReference>
<evidence type="ECO:0000259" key="6">
    <source>
        <dbReference type="PROSITE" id="PS50865"/>
    </source>
</evidence>
<name>A0A835WMQ1_9CHLO</name>
<gene>
    <name evidence="7" type="ORF">HYH02_005662</name>
</gene>
<dbReference type="PROSITE" id="PS50865">
    <property type="entry name" value="ZF_MYND_2"/>
    <property type="match status" value="1"/>
</dbReference>
<dbReference type="SUPFAM" id="SSF144232">
    <property type="entry name" value="HIT/MYND zinc finger-like"/>
    <property type="match status" value="1"/>
</dbReference>
<dbReference type="GO" id="GO:0008270">
    <property type="term" value="F:zinc ion binding"/>
    <property type="evidence" value="ECO:0007669"/>
    <property type="project" value="UniProtKB-KW"/>
</dbReference>
<evidence type="ECO:0000313" key="8">
    <source>
        <dbReference type="Proteomes" id="UP000613740"/>
    </source>
</evidence>
<evidence type="ECO:0000256" key="2">
    <source>
        <dbReference type="ARBA" id="ARBA00022771"/>
    </source>
</evidence>
<feature type="domain" description="MYND-type" evidence="6">
    <location>
        <begin position="1337"/>
        <end position="1375"/>
    </location>
</feature>
<sequence>MATHSSLQSLREGADSLFRRLGDPAHKQAAAEAAAGPAAFDFESACVSSCEYAAALAALREAHAALKSEAAAAQAAAATSGASCSSSSGSGLAHECALGYDETLGWLQETAIQLTTIAEFVAANIHTAAAAHSALVSLFLPWLWVLDAAGAEEWYMEVLGAAADAVSAVKGALLAAVDEEQRRQQPQQQQGQRTTATRGAVRTRRSGASSTGGGQAAGTAAAAAASGRTCCAASRGNGGSVVAAAAAAAAGSLPAAAGLQRRRRRLTCPSTGQDVRACRCPDHDPQALLDLGESVLKAVEATVCSQLAALMCGGFDTLPVRAADALRGHVNDMPAAAAAAAAAADGGRLVAAAATAATAAEARTARQRDEVMDAVAASVMQALVRAEKLHQVGADAPLRAALGSREVRRLQVVLLERLAVHGGSGSGSGSSIQGWLARYEAREGRIVEDGSDEGATASSAERAEQLEGRHALWLFAGLGPWRLATEVWGDPPPPLALQLRLAARAAEALCRLSGCAGGSSASHGSSRSHGGSCGGTQQQHNAVGLGLGGASYGPEPSFAAVCGDKFFNHPEFLSGAFRCSKQLRALPSTAAREALLPDALEGAAWWLRLQAAALRRHQPAWLAATPAKAADADATAASEEPMAEVLWTLVDRSLYNITDALSSARDDESDDAGLLHEASSHCRAAALAVVRRTGLLGTLDQLLRLAAEAVLALHDCRLASSNGGRDGAASDAAAVAAAAAAARGSPRQPVAPPAAAVCSSAAAAAAAVCHDDDDDDAELGAGLLVLLDSSVKYGRALLRRLEWLADASGGCDGYISCRCTAAIIDGGSGATATSCTGSRLCVNRCLARITSVVSNRSLRSILLLAPRAAASRAVAAAAAAASPALGPAGAGSGAAGGVVDPAANDPPAEAAAAVVGARRNPAARQLATLAEARAHVLQAVCELGVRVTRLPAAVARVTGILLITTAAQELWADVATASAATELVATSAAGATGSGGPEPLSAPQLLACQPHCLIAATAAALQHYHLIRKGVMQGMTAEMRHDLTRGLLRALAAAGSHPLLSIELLTWLAPPPPPAVPRSKQQRAEAAAAFDPDGGPLRGCLRERLRSALPFMLIVDSNALPGRPEANRAQAAAIAGLLELAAGWAQSCGGSTSTSSSKHGKSSRGGAAAGVHTMTSAGASAEEWRQEFRRHAEEALRWICDQPAAAGMAAAIATTITNNGTTAVVLGPGVAAPGVTAALAALRLPVTGAPLLSLLGRGSVGGGGGGVDGAKAKKPTTAERVRQRRLQQGAGGGAGGTATGVQWGAHPLPPPLDIAPAAVALWRLRVCGNPGCEAFGSSRCEAELDLRLCGRCKSVRYCSTACQAAHWRSGHGAVCGRVAAAVAAAVCEKVTAAGAADVL</sequence>
<dbReference type="Pfam" id="PF01753">
    <property type="entry name" value="zf-MYND"/>
    <property type="match status" value="1"/>
</dbReference>
<evidence type="ECO:0000256" key="3">
    <source>
        <dbReference type="ARBA" id="ARBA00022833"/>
    </source>
</evidence>
<protein>
    <recommendedName>
        <fullName evidence="6">MYND-type domain-containing protein</fullName>
    </recommendedName>
</protein>
<keyword evidence="8" id="KW-1185">Reference proteome</keyword>
<dbReference type="OrthoDB" id="552573at2759"/>
<dbReference type="Gene3D" id="6.10.140.2220">
    <property type="match status" value="1"/>
</dbReference>
<evidence type="ECO:0000313" key="7">
    <source>
        <dbReference type="EMBL" id="KAG2449520.1"/>
    </source>
</evidence>
<feature type="region of interest" description="Disordered" evidence="5">
    <location>
        <begin position="1149"/>
        <end position="1186"/>
    </location>
</feature>
<keyword evidence="2 4" id="KW-0863">Zinc-finger</keyword>
<evidence type="ECO:0000256" key="1">
    <source>
        <dbReference type="ARBA" id="ARBA00022723"/>
    </source>
</evidence>
<dbReference type="Proteomes" id="UP000613740">
    <property type="component" value="Unassembled WGS sequence"/>
</dbReference>